<comment type="caution">
    <text evidence="1">The sequence shown here is derived from an EMBL/GenBank/DDBJ whole genome shotgun (WGS) entry which is preliminary data.</text>
</comment>
<gene>
    <name evidence="1" type="ORF">QJ522_20505</name>
</gene>
<evidence type="ECO:0000313" key="2">
    <source>
        <dbReference type="Proteomes" id="UP001431776"/>
    </source>
</evidence>
<evidence type="ECO:0000313" key="1">
    <source>
        <dbReference type="EMBL" id="MDI6451456.1"/>
    </source>
</evidence>
<protein>
    <submittedName>
        <fullName evidence="1">Uncharacterized protein</fullName>
    </submittedName>
</protein>
<dbReference type="AlphaFoldDB" id="A0AAW6U7C2"/>
<organism evidence="1 2">
    <name type="scientific">Anaerobaca lacustris</name>
    <dbReference type="NCBI Taxonomy" id="3044600"/>
    <lineage>
        <taxon>Bacteria</taxon>
        <taxon>Pseudomonadati</taxon>
        <taxon>Planctomycetota</taxon>
        <taxon>Phycisphaerae</taxon>
        <taxon>Sedimentisphaerales</taxon>
        <taxon>Anaerobacaceae</taxon>
        <taxon>Anaerobaca</taxon>
    </lineage>
</organism>
<reference evidence="1" key="1">
    <citation type="submission" date="2023-05" db="EMBL/GenBank/DDBJ databases">
        <title>Anaerotaeda fermentans gen. nov., sp. nov., a novel anaerobic planctomycete of the new family within the order Sedimentisphaerales isolated from Taman Peninsula, Russia.</title>
        <authorList>
            <person name="Khomyakova M.A."/>
            <person name="Merkel A.Y."/>
            <person name="Slobodkin A.I."/>
        </authorList>
    </citation>
    <scope>NUCLEOTIDE SEQUENCE</scope>
    <source>
        <strain evidence="1">M17dextr</strain>
    </source>
</reference>
<proteinExistence type="predicted"/>
<dbReference type="RefSeq" id="WP_349246863.1">
    <property type="nucleotide sequence ID" value="NZ_JASCXX010000036.1"/>
</dbReference>
<keyword evidence="2" id="KW-1185">Reference proteome</keyword>
<name>A0AAW6U7C2_9BACT</name>
<sequence>MEQYCQNPLCNNEATKVVAVSVDKPSDQRRSLCAVCDEAYSWGVQHGCMRATPKKLWIAAVTHRGDVVHAKAVAGKVKAVKALAEYLKTEEGYVGPAELPGICAWLAEHDERLGIELFAASVDAAGEDSCSCDAPDDANARRCLIIDPPPQEEGPELLYRAVYAIDVNAHNAHQAAERAYDIMTDPESMRPVLYVLDGDGSQSIVDLAAESSQASDRSEASESQAKVRKFIQTNGTRCPQCSSKEIDFGGVELDARCAYQEGYCRSCQARFCAVYRLAGYGLHVGGSFEVRTLSDDHAAAGEDGRRTES</sequence>
<dbReference type="Proteomes" id="UP001431776">
    <property type="component" value="Unassembled WGS sequence"/>
</dbReference>
<dbReference type="EMBL" id="JASCXX010000036">
    <property type="protein sequence ID" value="MDI6451456.1"/>
    <property type="molecule type" value="Genomic_DNA"/>
</dbReference>
<accession>A0AAW6U7C2</accession>